<dbReference type="Pfam" id="PF13442">
    <property type="entry name" value="Cytochrome_CBB3"/>
    <property type="match status" value="1"/>
</dbReference>
<dbReference type="Gene3D" id="1.10.760.10">
    <property type="entry name" value="Cytochrome c-like domain"/>
    <property type="match status" value="1"/>
</dbReference>
<feature type="signal peptide" evidence="5">
    <location>
        <begin position="1"/>
        <end position="25"/>
    </location>
</feature>
<evidence type="ECO:0000313" key="7">
    <source>
        <dbReference type="EMBL" id="KGM07139.1"/>
    </source>
</evidence>
<feature type="chain" id="PRO_5001959588" evidence="5">
    <location>
        <begin position="26"/>
        <end position="133"/>
    </location>
</feature>
<dbReference type="InterPro" id="IPR036909">
    <property type="entry name" value="Cyt_c-like_dom_sf"/>
</dbReference>
<comment type="caution">
    <text evidence="7">The sequence shown here is derived from an EMBL/GenBank/DDBJ whole genome shotgun (WGS) entry which is preliminary data.</text>
</comment>
<sequence length="133" mass="14601">MFSPKTGLALLLSFSVMMPFSMANAEETPYTVTDGTHLDAETYNGFKLYRNWCARCHGTYGQGMVGPNLADSLGVISKEEFFDTVENGKSGTIGSMPAWSSNPKVMAGREQLYRYLKARSDGAIGEIKPKKTK</sequence>
<proteinExistence type="predicted"/>
<evidence type="ECO:0000256" key="2">
    <source>
        <dbReference type="ARBA" id="ARBA00022723"/>
    </source>
</evidence>
<evidence type="ECO:0000256" key="1">
    <source>
        <dbReference type="ARBA" id="ARBA00022617"/>
    </source>
</evidence>
<dbReference type="STRING" id="392484.LP43_0747"/>
<dbReference type="SUPFAM" id="SSF46626">
    <property type="entry name" value="Cytochrome c"/>
    <property type="match status" value="1"/>
</dbReference>
<evidence type="ECO:0000256" key="3">
    <source>
        <dbReference type="ARBA" id="ARBA00023004"/>
    </source>
</evidence>
<dbReference type="PROSITE" id="PS51007">
    <property type="entry name" value="CYTC"/>
    <property type="match status" value="1"/>
</dbReference>
<dbReference type="RefSeq" id="WP_036312235.1">
    <property type="nucleotide sequence ID" value="NZ_JADFAB010000047.1"/>
</dbReference>
<dbReference type="EMBL" id="JRQD01000002">
    <property type="protein sequence ID" value="KGM07139.1"/>
    <property type="molecule type" value="Genomic_DNA"/>
</dbReference>
<keyword evidence="5" id="KW-0732">Signal</keyword>
<evidence type="ECO:0000256" key="4">
    <source>
        <dbReference type="PROSITE-ProRule" id="PRU00433"/>
    </source>
</evidence>
<dbReference type="AlphaFoldDB" id="A0A0A0BJ59"/>
<dbReference type="GO" id="GO:0020037">
    <property type="term" value="F:heme binding"/>
    <property type="evidence" value="ECO:0007669"/>
    <property type="project" value="InterPro"/>
</dbReference>
<accession>A0A0A0BJ59</accession>
<dbReference type="GO" id="GO:0046872">
    <property type="term" value="F:metal ion binding"/>
    <property type="evidence" value="ECO:0007669"/>
    <property type="project" value="UniProtKB-KW"/>
</dbReference>
<dbReference type="GO" id="GO:0009055">
    <property type="term" value="F:electron transfer activity"/>
    <property type="evidence" value="ECO:0007669"/>
    <property type="project" value="InterPro"/>
</dbReference>
<evidence type="ECO:0000313" key="8">
    <source>
        <dbReference type="Proteomes" id="UP000029999"/>
    </source>
</evidence>
<dbReference type="InterPro" id="IPR009056">
    <property type="entry name" value="Cyt_c-like_dom"/>
</dbReference>
<gene>
    <name evidence="7" type="ORF">LP43_0747</name>
</gene>
<keyword evidence="1 4" id="KW-0349">Heme</keyword>
<feature type="domain" description="Cytochrome c" evidence="6">
    <location>
        <begin position="40"/>
        <end position="120"/>
    </location>
</feature>
<organism evidence="7 8">
    <name type="scientific">Methylophaga thiooxydans</name>
    <dbReference type="NCBI Taxonomy" id="392484"/>
    <lineage>
        <taxon>Bacteria</taxon>
        <taxon>Pseudomonadati</taxon>
        <taxon>Pseudomonadota</taxon>
        <taxon>Gammaproteobacteria</taxon>
        <taxon>Thiotrichales</taxon>
        <taxon>Piscirickettsiaceae</taxon>
        <taxon>Methylophaga</taxon>
    </lineage>
</organism>
<dbReference type="Proteomes" id="UP000029999">
    <property type="component" value="Unassembled WGS sequence"/>
</dbReference>
<protein>
    <submittedName>
        <fullName evidence="7">Cytochrome c-555 (Cytochrome c555)</fullName>
    </submittedName>
</protein>
<keyword evidence="2 4" id="KW-0479">Metal-binding</keyword>
<evidence type="ECO:0000259" key="6">
    <source>
        <dbReference type="PROSITE" id="PS51007"/>
    </source>
</evidence>
<evidence type="ECO:0000256" key="5">
    <source>
        <dbReference type="SAM" id="SignalP"/>
    </source>
</evidence>
<reference evidence="7 8" key="1">
    <citation type="submission" date="2014-09" db="EMBL/GenBank/DDBJ databases">
        <authorList>
            <person name="Grob C."/>
            <person name="Taubert M."/>
            <person name="Howat A.M."/>
            <person name="Burns O.J."/>
            <person name="Dixon J.L."/>
            <person name="Chen Y."/>
            <person name="Murrell J.C."/>
        </authorList>
    </citation>
    <scope>NUCLEOTIDE SEQUENCE [LARGE SCALE GENOMIC DNA]</scope>
    <source>
        <strain evidence="7">L4</strain>
    </source>
</reference>
<keyword evidence="3 4" id="KW-0408">Iron</keyword>
<name>A0A0A0BJ59_9GAMM</name>